<comment type="caution">
    <text evidence="2">The sequence shown here is derived from an EMBL/GenBank/DDBJ whole genome shotgun (WGS) entry which is preliminary data.</text>
</comment>
<feature type="region of interest" description="Disordered" evidence="1">
    <location>
        <begin position="1"/>
        <end position="116"/>
    </location>
</feature>
<evidence type="ECO:0000256" key="1">
    <source>
        <dbReference type="SAM" id="MobiDB-lite"/>
    </source>
</evidence>
<feature type="compositionally biased region" description="Basic residues" evidence="1">
    <location>
        <begin position="25"/>
        <end position="34"/>
    </location>
</feature>
<organism evidence="2 3">
    <name type="scientific">Cryptotermes secundus</name>
    <dbReference type="NCBI Taxonomy" id="105785"/>
    <lineage>
        <taxon>Eukaryota</taxon>
        <taxon>Metazoa</taxon>
        <taxon>Ecdysozoa</taxon>
        <taxon>Arthropoda</taxon>
        <taxon>Hexapoda</taxon>
        <taxon>Insecta</taxon>
        <taxon>Pterygota</taxon>
        <taxon>Neoptera</taxon>
        <taxon>Polyneoptera</taxon>
        <taxon>Dictyoptera</taxon>
        <taxon>Blattodea</taxon>
        <taxon>Blattoidea</taxon>
        <taxon>Termitoidae</taxon>
        <taxon>Kalotermitidae</taxon>
        <taxon>Cryptotermitinae</taxon>
        <taxon>Cryptotermes</taxon>
    </lineage>
</organism>
<keyword evidence="3" id="KW-1185">Reference proteome</keyword>
<evidence type="ECO:0000313" key="2">
    <source>
        <dbReference type="EMBL" id="PNF16197.1"/>
    </source>
</evidence>
<dbReference type="InParanoid" id="A0A2J7PIM6"/>
<accession>A0A2J7PIM6</accession>
<feature type="compositionally biased region" description="Acidic residues" evidence="1">
    <location>
        <begin position="46"/>
        <end position="60"/>
    </location>
</feature>
<gene>
    <name evidence="2" type="ORF">B7P43_G17974</name>
</gene>
<proteinExistence type="predicted"/>
<sequence>MLKQRQQHQDKKAGSTPLVVNPSKKASRKKRKQEKKPEGPIGLMSDDSDSDSDSDEDIDIEIGARKSSAEDVKPASADLAATTVEKSDTGFTKMNKKKGEKSKDEAASPNKPEDLSPLELFMASGFDLSQIADLSMNEKVNDMMLIAKEDGNIVPCQPNTVGELIEFKRKYPNAQAIIVKTSE</sequence>
<dbReference type="AlphaFoldDB" id="A0A2J7PIM6"/>
<dbReference type="EMBL" id="NEVH01025045">
    <property type="protein sequence ID" value="PNF16196.1"/>
    <property type="molecule type" value="Genomic_DNA"/>
</dbReference>
<protein>
    <submittedName>
        <fullName evidence="2">Uncharacterized protein</fullName>
    </submittedName>
</protein>
<reference evidence="2 3" key="1">
    <citation type="submission" date="2017-12" db="EMBL/GenBank/DDBJ databases">
        <title>Hemimetabolous genomes reveal molecular basis of termite eusociality.</title>
        <authorList>
            <person name="Harrison M.C."/>
            <person name="Jongepier E."/>
            <person name="Robertson H.M."/>
            <person name="Arning N."/>
            <person name="Bitard-Feildel T."/>
            <person name="Chao H."/>
            <person name="Childers C.P."/>
            <person name="Dinh H."/>
            <person name="Doddapaneni H."/>
            <person name="Dugan S."/>
            <person name="Gowin J."/>
            <person name="Greiner C."/>
            <person name="Han Y."/>
            <person name="Hu H."/>
            <person name="Hughes D.S.T."/>
            <person name="Huylmans A.-K."/>
            <person name="Kemena C."/>
            <person name="Kremer L.P.M."/>
            <person name="Lee S.L."/>
            <person name="Lopez-Ezquerra A."/>
            <person name="Mallet L."/>
            <person name="Monroy-Kuhn J.M."/>
            <person name="Moser A."/>
            <person name="Murali S.C."/>
            <person name="Muzny D.M."/>
            <person name="Otani S."/>
            <person name="Piulachs M.-D."/>
            <person name="Poelchau M."/>
            <person name="Qu J."/>
            <person name="Schaub F."/>
            <person name="Wada-Katsumata A."/>
            <person name="Worley K.C."/>
            <person name="Xie Q."/>
            <person name="Ylla G."/>
            <person name="Poulsen M."/>
            <person name="Gibbs R.A."/>
            <person name="Schal C."/>
            <person name="Richards S."/>
            <person name="Belles X."/>
            <person name="Korb J."/>
            <person name="Bornberg-Bauer E."/>
        </authorList>
    </citation>
    <scope>NUCLEOTIDE SEQUENCE [LARGE SCALE GENOMIC DNA]</scope>
    <source>
        <tissue evidence="2">Whole body</tissue>
    </source>
</reference>
<dbReference type="Proteomes" id="UP000235965">
    <property type="component" value="Unassembled WGS sequence"/>
</dbReference>
<evidence type="ECO:0000313" key="3">
    <source>
        <dbReference type="Proteomes" id="UP000235965"/>
    </source>
</evidence>
<dbReference type="OrthoDB" id="8194961at2759"/>
<feature type="compositionally biased region" description="Basic and acidic residues" evidence="1">
    <location>
        <begin position="62"/>
        <end position="73"/>
    </location>
</feature>
<dbReference type="EMBL" id="NEVH01025045">
    <property type="protein sequence ID" value="PNF16197.1"/>
    <property type="molecule type" value="Genomic_DNA"/>
</dbReference>
<feature type="compositionally biased region" description="Basic and acidic residues" evidence="1">
    <location>
        <begin position="101"/>
        <end position="114"/>
    </location>
</feature>
<name>A0A2J7PIM6_9NEOP</name>